<evidence type="ECO:0000256" key="9">
    <source>
        <dbReference type="ARBA" id="ARBA00023224"/>
    </source>
</evidence>
<evidence type="ECO:0000256" key="2">
    <source>
        <dbReference type="ARBA" id="ARBA00022475"/>
    </source>
</evidence>
<evidence type="ECO:0000256" key="10">
    <source>
        <dbReference type="RuleBase" id="RU351113"/>
    </source>
</evidence>
<protein>
    <recommendedName>
        <fullName evidence="10">Odorant receptor</fullName>
    </recommendedName>
</protein>
<dbReference type="InterPro" id="IPR004117">
    <property type="entry name" value="7tm6_olfct_rcpt"/>
</dbReference>
<organism evidence="11 12">
    <name type="scientific">Lasius platythorax</name>
    <dbReference type="NCBI Taxonomy" id="488582"/>
    <lineage>
        <taxon>Eukaryota</taxon>
        <taxon>Metazoa</taxon>
        <taxon>Ecdysozoa</taxon>
        <taxon>Arthropoda</taxon>
        <taxon>Hexapoda</taxon>
        <taxon>Insecta</taxon>
        <taxon>Pterygota</taxon>
        <taxon>Neoptera</taxon>
        <taxon>Endopterygota</taxon>
        <taxon>Hymenoptera</taxon>
        <taxon>Apocrita</taxon>
        <taxon>Aculeata</taxon>
        <taxon>Formicoidea</taxon>
        <taxon>Formicidae</taxon>
        <taxon>Formicinae</taxon>
        <taxon>Lasius</taxon>
        <taxon>Lasius</taxon>
    </lineage>
</organism>
<evidence type="ECO:0000256" key="1">
    <source>
        <dbReference type="ARBA" id="ARBA00004651"/>
    </source>
</evidence>
<comment type="caution">
    <text evidence="10">Lacks conserved residue(s) required for the propagation of feature annotation.</text>
</comment>
<dbReference type="GO" id="GO:0005886">
    <property type="term" value="C:plasma membrane"/>
    <property type="evidence" value="ECO:0007669"/>
    <property type="project" value="UniProtKB-SubCell"/>
</dbReference>
<dbReference type="GO" id="GO:0007165">
    <property type="term" value="P:signal transduction"/>
    <property type="evidence" value="ECO:0007669"/>
    <property type="project" value="UniProtKB-KW"/>
</dbReference>
<evidence type="ECO:0000256" key="8">
    <source>
        <dbReference type="ARBA" id="ARBA00023170"/>
    </source>
</evidence>
<feature type="transmembrane region" description="Helical" evidence="10">
    <location>
        <begin position="280"/>
        <end position="301"/>
    </location>
</feature>
<keyword evidence="4 10" id="KW-0812">Transmembrane</keyword>
<feature type="transmembrane region" description="Helical" evidence="10">
    <location>
        <begin position="174"/>
        <end position="196"/>
    </location>
</feature>
<comment type="similarity">
    <text evidence="10">Belongs to the insect chemoreceptor superfamily. Heteromeric odorant receptor channel (TC 1.A.69) family.</text>
</comment>
<comment type="subcellular location">
    <subcellularLocation>
        <location evidence="1 10">Cell membrane</location>
        <topology evidence="1 10">Multi-pass membrane protein</topology>
    </subcellularLocation>
</comment>
<gene>
    <name evidence="11" type="ORF">LPLAT_LOCUS577</name>
</gene>
<keyword evidence="5 10" id="KW-0552">Olfaction</keyword>
<dbReference type="PANTHER" id="PTHR21137:SF35">
    <property type="entry name" value="ODORANT RECEPTOR 19A-RELATED"/>
    <property type="match status" value="1"/>
</dbReference>
<name>A0AAV2N1I8_9HYME</name>
<sequence>MLAYFLREYNINRLLLSSTGLWPFQSSLARNSLRTFCFLLEISYCPFEILLLYDHWDNAQTIFEGCYQMVLTASFLVRVTNEFLNHDKLRRLYETIDEHWEIFTSDLEVQMLKEYSMLSRKFTKYYSMLMYLLMSGFVVLPLTPMFLDIVLPLNESRPRFLAIEVEFRVNKDEYFFPIFCYTTAIIVVGISIMVGVDAMHITCTAHACSLFAAVSKQIESIILKTDNNNEICKYEHHMNTTLDMSSEEMVFREYITCLKKHQLAIEFVDILESSYQGLSLLLLILVVATLSLIGIRIVYVLDQLGEIARFMFIIVGALLTLLIVCYSGQKLMDESQNVFHQAYATKWYDFSPRLKSLLIILLYRSNISCGLKAGNIVPLSIATYAAVVRMGMSYFTAFLSLKD</sequence>
<dbReference type="EMBL" id="OZ034824">
    <property type="protein sequence ID" value="CAL1673764.1"/>
    <property type="molecule type" value="Genomic_DNA"/>
</dbReference>
<evidence type="ECO:0000256" key="4">
    <source>
        <dbReference type="ARBA" id="ARBA00022692"/>
    </source>
</evidence>
<keyword evidence="6 10" id="KW-1133">Transmembrane helix</keyword>
<evidence type="ECO:0000256" key="6">
    <source>
        <dbReference type="ARBA" id="ARBA00022989"/>
    </source>
</evidence>
<dbReference type="PANTHER" id="PTHR21137">
    <property type="entry name" value="ODORANT RECEPTOR"/>
    <property type="match status" value="1"/>
</dbReference>
<evidence type="ECO:0000313" key="12">
    <source>
        <dbReference type="Proteomes" id="UP001497644"/>
    </source>
</evidence>
<dbReference type="GO" id="GO:0005549">
    <property type="term" value="F:odorant binding"/>
    <property type="evidence" value="ECO:0007669"/>
    <property type="project" value="InterPro"/>
</dbReference>
<feature type="transmembrane region" description="Helical" evidence="10">
    <location>
        <begin position="129"/>
        <end position="154"/>
    </location>
</feature>
<dbReference type="GO" id="GO:0004984">
    <property type="term" value="F:olfactory receptor activity"/>
    <property type="evidence" value="ECO:0007669"/>
    <property type="project" value="InterPro"/>
</dbReference>
<keyword evidence="12" id="KW-1185">Reference proteome</keyword>
<evidence type="ECO:0000256" key="7">
    <source>
        <dbReference type="ARBA" id="ARBA00023136"/>
    </source>
</evidence>
<accession>A0AAV2N1I8</accession>
<reference evidence="11 12" key="1">
    <citation type="submission" date="2024-04" db="EMBL/GenBank/DDBJ databases">
        <authorList>
            <consortium name="Molecular Ecology Group"/>
        </authorList>
    </citation>
    <scope>NUCLEOTIDE SEQUENCE [LARGE SCALE GENOMIC DNA]</scope>
</reference>
<dbReference type="Proteomes" id="UP001497644">
    <property type="component" value="Chromosome 1"/>
</dbReference>
<evidence type="ECO:0000313" key="11">
    <source>
        <dbReference type="EMBL" id="CAL1673764.1"/>
    </source>
</evidence>
<feature type="transmembrane region" description="Helical" evidence="10">
    <location>
        <begin position="307"/>
        <end position="326"/>
    </location>
</feature>
<dbReference type="Pfam" id="PF02949">
    <property type="entry name" value="7tm_6"/>
    <property type="match status" value="1"/>
</dbReference>
<evidence type="ECO:0000256" key="5">
    <source>
        <dbReference type="ARBA" id="ARBA00022725"/>
    </source>
</evidence>
<keyword evidence="9 10" id="KW-0807">Transducer</keyword>
<keyword evidence="8 10" id="KW-0675">Receptor</keyword>
<proteinExistence type="inferred from homology"/>
<keyword evidence="2" id="KW-1003">Cell membrane</keyword>
<keyword evidence="7 10" id="KW-0472">Membrane</keyword>
<dbReference type="AlphaFoldDB" id="A0AAV2N1I8"/>
<evidence type="ECO:0000256" key="3">
    <source>
        <dbReference type="ARBA" id="ARBA00022606"/>
    </source>
</evidence>
<keyword evidence="3 10" id="KW-0716">Sensory transduction</keyword>